<reference evidence="1" key="1">
    <citation type="journal article" date="2020" name="Cell">
        <title>Large-Scale Comparative Analyses of Tick Genomes Elucidate Their Genetic Diversity and Vector Capacities.</title>
        <authorList>
            <consortium name="Tick Genome and Microbiome Consortium (TIGMIC)"/>
            <person name="Jia N."/>
            <person name="Wang J."/>
            <person name="Shi W."/>
            <person name="Du L."/>
            <person name="Sun Y."/>
            <person name="Zhan W."/>
            <person name="Jiang J.F."/>
            <person name="Wang Q."/>
            <person name="Zhang B."/>
            <person name="Ji P."/>
            <person name="Bell-Sakyi L."/>
            <person name="Cui X.M."/>
            <person name="Yuan T.T."/>
            <person name="Jiang B.G."/>
            <person name="Yang W.F."/>
            <person name="Lam T.T."/>
            <person name="Chang Q.C."/>
            <person name="Ding S.J."/>
            <person name="Wang X.J."/>
            <person name="Zhu J.G."/>
            <person name="Ruan X.D."/>
            <person name="Zhao L."/>
            <person name="Wei J.T."/>
            <person name="Ye R.Z."/>
            <person name="Que T.C."/>
            <person name="Du C.H."/>
            <person name="Zhou Y.H."/>
            <person name="Cheng J.X."/>
            <person name="Dai P.F."/>
            <person name="Guo W.B."/>
            <person name="Han X.H."/>
            <person name="Huang E.J."/>
            <person name="Li L.F."/>
            <person name="Wei W."/>
            <person name="Gao Y.C."/>
            <person name="Liu J.Z."/>
            <person name="Shao H.Z."/>
            <person name="Wang X."/>
            <person name="Wang C.C."/>
            <person name="Yang T.C."/>
            <person name="Huo Q.B."/>
            <person name="Li W."/>
            <person name="Chen H.Y."/>
            <person name="Chen S.E."/>
            <person name="Zhou L.G."/>
            <person name="Ni X.B."/>
            <person name="Tian J.H."/>
            <person name="Sheng Y."/>
            <person name="Liu T."/>
            <person name="Pan Y.S."/>
            <person name="Xia L.Y."/>
            <person name="Li J."/>
            <person name="Zhao F."/>
            <person name="Cao W.C."/>
        </authorList>
    </citation>
    <scope>NUCLEOTIDE SEQUENCE</scope>
    <source>
        <strain evidence="1">Rmic-2018</strain>
    </source>
</reference>
<name>A0A9J6DN37_RHIMP</name>
<gene>
    <name evidence="1" type="ORF">HPB51_011693</name>
</gene>
<evidence type="ECO:0000313" key="2">
    <source>
        <dbReference type="Proteomes" id="UP000821866"/>
    </source>
</evidence>
<dbReference type="AlphaFoldDB" id="A0A9J6DN37"/>
<protein>
    <submittedName>
        <fullName evidence="1">Uncharacterized protein</fullName>
    </submittedName>
</protein>
<dbReference type="EMBL" id="JABSTU010000008">
    <property type="protein sequence ID" value="KAH8023250.1"/>
    <property type="molecule type" value="Genomic_DNA"/>
</dbReference>
<accession>A0A9J6DN37</accession>
<reference evidence="1" key="2">
    <citation type="submission" date="2021-09" db="EMBL/GenBank/DDBJ databases">
        <authorList>
            <person name="Jia N."/>
            <person name="Wang J."/>
            <person name="Shi W."/>
            <person name="Du L."/>
            <person name="Sun Y."/>
            <person name="Zhan W."/>
            <person name="Jiang J."/>
            <person name="Wang Q."/>
            <person name="Zhang B."/>
            <person name="Ji P."/>
            <person name="Sakyi L.B."/>
            <person name="Cui X."/>
            <person name="Yuan T."/>
            <person name="Jiang B."/>
            <person name="Yang W."/>
            <person name="Lam T.T.-Y."/>
            <person name="Chang Q."/>
            <person name="Ding S."/>
            <person name="Wang X."/>
            <person name="Zhu J."/>
            <person name="Ruan X."/>
            <person name="Zhao L."/>
            <person name="Wei J."/>
            <person name="Que T."/>
            <person name="Du C."/>
            <person name="Cheng J."/>
            <person name="Dai P."/>
            <person name="Han X."/>
            <person name="Huang E."/>
            <person name="Gao Y."/>
            <person name="Liu J."/>
            <person name="Shao H."/>
            <person name="Ye R."/>
            <person name="Li L."/>
            <person name="Wei W."/>
            <person name="Wang X."/>
            <person name="Wang C."/>
            <person name="Huo Q."/>
            <person name="Li W."/>
            <person name="Guo W."/>
            <person name="Chen H."/>
            <person name="Chen S."/>
            <person name="Zhou L."/>
            <person name="Zhou L."/>
            <person name="Ni X."/>
            <person name="Tian J."/>
            <person name="Zhou Y."/>
            <person name="Sheng Y."/>
            <person name="Liu T."/>
            <person name="Pan Y."/>
            <person name="Xia L."/>
            <person name="Li J."/>
            <person name="Zhao F."/>
            <person name="Cao W."/>
        </authorList>
    </citation>
    <scope>NUCLEOTIDE SEQUENCE</scope>
    <source>
        <strain evidence="1">Rmic-2018</strain>
        <tissue evidence="1">Larvae</tissue>
    </source>
</reference>
<comment type="caution">
    <text evidence="1">The sequence shown here is derived from an EMBL/GenBank/DDBJ whole genome shotgun (WGS) entry which is preliminary data.</text>
</comment>
<sequence length="434" mass="47886">MDGTQFDKLIEQGKAFGFVGKELYNFVEKERNRLKEERDVERTRYRQHLEYSMEQERENSRLGIQREKERLGLCATQSGPSLAAGTPSSATYRGLNKQSYQDHVQLLRQKMESRRRMFETWDARHEKGKEPVGVKPLRAGQNSSTDEANIGFTSESKELAAESPIVATKATEGHSDGDEALCLESLVNTEMPSVMNLAQPPCLCVAIAAKCEVRSTSGPVGEDPCTESGAQSGADAHCELGNVGASSSFSTPSHDNWLASVGFEATSDNSSRPRRSSWLETWITYGLLGFFVTTSSTTPTSVYQFRLVVYISDRKWFSVALRCPCFCISVTRPKSTAQESGRRAGGVRIRVLAARAVRKGRQPETAMRDTPPPPDRLAAGLTHAPLTDFLWKVSAHCWTHSPTARTHRGGNGAQADLDERSLFLSTTVSPSSLR</sequence>
<organism evidence="1 2">
    <name type="scientific">Rhipicephalus microplus</name>
    <name type="common">Cattle tick</name>
    <name type="synonym">Boophilus microplus</name>
    <dbReference type="NCBI Taxonomy" id="6941"/>
    <lineage>
        <taxon>Eukaryota</taxon>
        <taxon>Metazoa</taxon>
        <taxon>Ecdysozoa</taxon>
        <taxon>Arthropoda</taxon>
        <taxon>Chelicerata</taxon>
        <taxon>Arachnida</taxon>
        <taxon>Acari</taxon>
        <taxon>Parasitiformes</taxon>
        <taxon>Ixodida</taxon>
        <taxon>Ixodoidea</taxon>
        <taxon>Ixodidae</taxon>
        <taxon>Rhipicephalinae</taxon>
        <taxon>Rhipicephalus</taxon>
        <taxon>Boophilus</taxon>
    </lineage>
</organism>
<evidence type="ECO:0000313" key="1">
    <source>
        <dbReference type="EMBL" id="KAH8023250.1"/>
    </source>
</evidence>
<proteinExistence type="predicted"/>
<keyword evidence="2" id="KW-1185">Reference proteome</keyword>
<dbReference type="Proteomes" id="UP000821866">
    <property type="component" value="Chromosome 6"/>
</dbReference>